<dbReference type="AlphaFoldDB" id="A0A6S7EZK4"/>
<sequence>MGAALSSHAMKRPSLRCCALVAAALMSATPASYAWTRISCELGGTVTNLPVVMRQYRTDGTELTQLMFRLRVRNADIPEGARADTDCTEFVGREIDVVLEDIAANAVRKGKSLKMLYRYDDSLGQSQATKFELDRQQRP</sequence>
<dbReference type="Proteomes" id="UP000494183">
    <property type="component" value="Unassembled WGS sequence"/>
</dbReference>
<keyword evidence="3" id="KW-1185">Reference proteome</keyword>
<organism evidence="2 3">
    <name type="scientific">Achromobacter insolitus</name>
    <dbReference type="NCBI Taxonomy" id="217204"/>
    <lineage>
        <taxon>Bacteria</taxon>
        <taxon>Pseudomonadati</taxon>
        <taxon>Pseudomonadota</taxon>
        <taxon>Betaproteobacteria</taxon>
        <taxon>Burkholderiales</taxon>
        <taxon>Alcaligenaceae</taxon>
        <taxon>Achromobacter</taxon>
    </lineage>
</organism>
<evidence type="ECO:0000313" key="3">
    <source>
        <dbReference type="Proteomes" id="UP000494183"/>
    </source>
</evidence>
<reference evidence="2 3" key="1">
    <citation type="submission" date="2020-04" db="EMBL/GenBank/DDBJ databases">
        <authorList>
            <person name="De Canck E."/>
        </authorList>
    </citation>
    <scope>NUCLEOTIDE SEQUENCE [LARGE SCALE GENOMIC DNA]</scope>
    <source>
        <strain evidence="2 3">LMG 6000</strain>
    </source>
</reference>
<protein>
    <submittedName>
        <fullName evidence="2">Uncharacterized protein</fullName>
    </submittedName>
</protein>
<feature type="chain" id="PRO_5028982727" evidence="1">
    <location>
        <begin position="34"/>
        <end position="139"/>
    </location>
</feature>
<keyword evidence="1" id="KW-0732">Signal</keyword>
<gene>
    <name evidence="2" type="ORF">LMG6000_01768</name>
</gene>
<proteinExistence type="predicted"/>
<accession>A0A6S7EZK4</accession>
<name>A0A6S7EZK4_9BURK</name>
<dbReference type="EMBL" id="CADILH010000002">
    <property type="protein sequence ID" value="CAB3930708.1"/>
    <property type="molecule type" value="Genomic_DNA"/>
</dbReference>
<evidence type="ECO:0000256" key="1">
    <source>
        <dbReference type="SAM" id="SignalP"/>
    </source>
</evidence>
<feature type="signal peptide" evidence="1">
    <location>
        <begin position="1"/>
        <end position="33"/>
    </location>
</feature>
<evidence type="ECO:0000313" key="2">
    <source>
        <dbReference type="EMBL" id="CAB3930708.1"/>
    </source>
</evidence>